<dbReference type="InterPro" id="IPR032337">
    <property type="entry name" value="RPRD1A/B_C"/>
</dbReference>
<protein>
    <recommendedName>
        <fullName evidence="6">CID domain-containing protein</fullName>
    </recommendedName>
</protein>
<dbReference type="InterPro" id="IPR006569">
    <property type="entry name" value="CID_dom"/>
</dbReference>
<sequence length="345" mass="39422">MSGFTESAFLKKLAECNNSTQSIQTLSFWLIHHRKHHVQIVKTWYKELHKVKDTKKLTFMYLANDVIQNSRKKGPEFGKEFGVILAKAFEHLSSIGYDEKMKSSLSRLLAIWDERGIYDELQLTEFKQALLLPPKKPPLKRAKTDNHENAKKHKASPNRERKKSETEVTVEVDGTVETHVHLSPRTPATDPPEPEELVKALQELEGNLASADEVVRQKVSQLPRSVSDITLLDEIQDRNSADKLNAQVNDAVKLISDYNDRLAKEVELRKKVTVMLGDFLQVQKELLSQAEQALEEYQDRLQKVFAVRQELRTHIRNLPDLTRLPDVTHGLSPLPSAGDLFKIPN</sequence>
<name>A0AAN7V784_9COLE</name>
<evidence type="ECO:0000256" key="1">
    <source>
        <dbReference type="ARBA" id="ARBA00004123"/>
    </source>
</evidence>
<dbReference type="EMBL" id="JAVRBK010000006">
    <property type="protein sequence ID" value="KAK5642207.1"/>
    <property type="molecule type" value="Genomic_DNA"/>
</dbReference>
<dbReference type="GO" id="GO:0042802">
    <property type="term" value="F:identical protein binding"/>
    <property type="evidence" value="ECO:0007669"/>
    <property type="project" value="UniProtKB-ARBA"/>
</dbReference>
<evidence type="ECO:0000313" key="8">
    <source>
        <dbReference type="Proteomes" id="UP001329430"/>
    </source>
</evidence>
<keyword evidence="4" id="KW-0175">Coiled coil</keyword>
<dbReference type="GO" id="GO:0031124">
    <property type="term" value="P:mRNA 3'-end processing"/>
    <property type="evidence" value="ECO:0007669"/>
    <property type="project" value="TreeGrafter"/>
</dbReference>
<evidence type="ECO:0000313" key="7">
    <source>
        <dbReference type="EMBL" id="KAK5642207.1"/>
    </source>
</evidence>
<reference evidence="7 8" key="1">
    <citation type="journal article" date="2024" name="Insects">
        <title>An Improved Chromosome-Level Genome Assembly of the Firefly Pyrocoelia pectoralis.</title>
        <authorList>
            <person name="Fu X."/>
            <person name="Meyer-Rochow V.B."/>
            <person name="Ballantyne L."/>
            <person name="Zhu X."/>
        </authorList>
    </citation>
    <scope>NUCLEOTIDE SEQUENCE [LARGE SCALE GENOMIC DNA]</scope>
    <source>
        <strain evidence="7">XCY_ONT2</strain>
    </source>
</reference>
<evidence type="ECO:0000256" key="2">
    <source>
        <dbReference type="ARBA" id="ARBA00023242"/>
    </source>
</evidence>
<dbReference type="PANTHER" id="PTHR12460">
    <property type="entry name" value="CYCLIN-DEPENDENT KINASE INHIBITOR-RELATED PROTEIN"/>
    <property type="match status" value="1"/>
</dbReference>
<feature type="compositionally biased region" description="Basic and acidic residues" evidence="5">
    <location>
        <begin position="157"/>
        <end position="166"/>
    </location>
</feature>
<dbReference type="SMART" id="SM00582">
    <property type="entry name" value="RPR"/>
    <property type="match status" value="1"/>
</dbReference>
<comment type="similarity">
    <text evidence="3">Belongs to the UPF0400 (RTT103) family.</text>
</comment>
<keyword evidence="8" id="KW-1185">Reference proteome</keyword>
<dbReference type="Proteomes" id="UP001329430">
    <property type="component" value="Chromosome 6"/>
</dbReference>
<dbReference type="Pfam" id="PF16566">
    <property type="entry name" value="CREPT"/>
    <property type="match status" value="1"/>
</dbReference>
<dbReference type="FunFam" id="1.25.40.90:FF:000007">
    <property type="entry name" value="Regulation of nuclear pre-mRNA domain-containing protein 1B"/>
    <property type="match status" value="1"/>
</dbReference>
<evidence type="ECO:0000256" key="4">
    <source>
        <dbReference type="SAM" id="Coils"/>
    </source>
</evidence>
<dbReference type="GO" id="GO:0005654">
    <property type="term" value="C:nucleoplasm"/>
    <property type="evidence" value="ECO:0007669"/>
    <property type="project" value="UniProtKB-ARBA"/>
</dbReference>
<comment type="subcellular location">
    <subcellularLocation>
        <location evidence="1">Nucleus</location>
    </subcellularLocation>
</comment>
<dbReference type="GO" id="GO:0097550">
    <property type="term" value="C:transcription preinitiation complex"/>
    <property type="evidence" value="ECO:0007669"/>
    <property type="project" value="UniProtKB-ARBA"/>
</dbReference>
<feature type="coiled-coil region" evidence="4">
    <location>
        <begin position="201"/>
        <end position="307"/>
    </location>
</feature>
<dbReference type="AlphaFoldDB" id="A0AAN7V784"/>
<gene>
    <name evidence="7" type="ORF">RI129_008374</name>
</gene>
<feature type="region of interest" description="Disordered" evidence="5">
    <location>
        <begin position="134"/>
        <end position="169"/>
    </location>
</feature>
<evidence type="ECO:0000256" key="5">
    <source>
        <dbReference type="SAM" id="MobiDB-lite"/>
    </source>
</evidence>
<dbReference type="Pfam" id="PF04818">
    <property type="entry name" value="CID"/>
    <property type="match status" value="1"/>
</dbReference>
<dbReference type="Gene3D" id="1.25.40.90">
    <property type="match status" value="1"/>
</dbReference>
<feature type="domain" description="CID" evidence="6">
    <location>
        <begin position="1"/>
        <end position="134"/>
    </location>
</feature>
<evidence type="ECO:0000259" key="6">
    <source>
        <dbReference type="PROSITE" id="PS51391"/>
    </source>
</evidence>
<keyword evidence="2" id="KW-0539">Nucleus</keyword>
<dbReference type="GO" id="GO:0001111">
    <property type="term" value="P:RNA polymerase II promoter clearance"/>
    <property type="evidence" value="ECO:0007669"/>
    <property type="project" value="UniProtKB-ARBA"/>
</dbReference>
<dbReference type="CDD" id="cd17002">
    <property type="entry name" value="CID_RPRD1"/>
    <property type="match status" value="1"/>
</dbReference>
<dbReference type="PROSITE" id="PS51391">
    <property type="entry name" value="CID"/>
    <property type="match status" value="1"/>
</dbReference>
<dbReference type="SUPFAM" id="SSF48464">
    <property type="entry name" value="ENTH/VHS domain"/>
    <property type="match status" value="1"/>
</dbReference>
<evidence type="ECO:0000256" key="3">
    <source>
        <dbReference type="ARBA" id="ARBA00034310"/>
    </source>
</evidence>
<dbReference type="Gene3D" id="6.10.250.2560">
    <property type="match status" value="1"/>
</dbReference>
<proteinExistence type="inferred from homology"/>
<comment type="caution">
    <text evidence="7">The sequence shown here is derived from an EMBL/GenBank/DDBJ whole genome shotgun (WGS) entry which is preliminary data.</text>
</comment>
<dbReference type="GO" id="GO:0000993">
    <property type="term" value="F:RNA polymerase II complex binding"/>
    <property type="evidence" value="ECO:0007669"/>
    <property type="project" value="TreeGrafter"/>
</dbReference>
<dbReference type="PANTHER" id="PTHR12460:SF0">
    <property type="entry name" value="CID DOMAIN-CONTAINING PROTEIN-RELATED"/>
    <property type="match status" value="1"/>
</dbReference>
<dbReference type="InterPro" id="IPR008942">
    <property type="entry name" value="ENTH_VHS"/>
</dbReference>
<accession>A0AAN7V784</accession>
<organism evidence="7 8">
    <name type="scientific">Pyrocoelia pectoralis</name>
    <dbReference type="NCBI Taxonomy" id="417401"/>
    <lineage>
        <taxon>Eukaryota</taxon>
        <taxon>Metazoa</taxon>
        <taxon>Ecdysozoa</taxon>
        <taxon>Arthropoda</taxon>
        <taxon>Hexapoda</taxon>
        <taxon>Insecta</taxon>
        <taxon>Pterygota</taxon>
        <taxon>Neoptera</taxon>
        <taxon>Endopterygota</taxon>
        <taxon>Coleoptera</taxon>
        <taxon>Polyphaga</taxon>
        <taxon>Elateriformia</taxon>
        <taxon>Elateroidea</taxon>
        <taxon>Lampyridae</taxon>
        <taxon>Lampyrinae</taxon>
        <taxon>Pyrocoelia</taxon>
    </lineage>
</organism>